<evidence type="ECO:0000313" key="3">
    <source>
        <dbReference type="EMBL" id="SJZ51839.1"/>
    </source>
</evidence>
<keyword evidence="4" id="KW-1185">Reference proteome</keyword>
<dbReference type="RefSeq" id="WP_078930217.1">
    <property type="nucleotide sequence ID" value="NZ_FUXC01000002.1"/>
</dbReference>
<dbReference type="PANTHER" id="PTHR35146:SF1">
    <property type="entry name" value="UPF0178 PROTEIN YAII"/>
    <property type="match status" value="1"/>
</dbReference>
<dbReference type="Proteomes" id="UP000190395">
    <property type="component" value="Unassembled WGS sequence"/>
</dbReference>
<dbReference type="OrthoDB" id="9798918at2"/>
<protein>
    <recommendedName>
        <fullName evidence="2">UPF0178 protein SAMN02745152_00457</fullName>
    </recommendedName>
</protein>
<dbReference type="GeneID" id="303366727"/>
<dbReference type="PANTHER" id="PTHR35146">
    <property type="entry name" value="UPF0178 PROTEIN YAII"/>
    <property type="match status" value="1"/>
</dbReference>
<accession>A0A1T4LAR5</accession>
<evidence type="ECO:0000313" key="4">
    <source>
        <dbReference type="Proteomes" id="UP000190395"/>
    </source>
</evidence>
<evidence type="ECO:0000256" key="1">
    <source>
        <dbReference type="ARBA" id="ARBA00008522"/>
    </source>
</evidence>
<reference evidence="3 4" key="1">
    <citation type="submission" date="2017-02" db="EMBL/GenBank/DDBJ databases">
        <authorList>
            <person name="Peterson S.W."/>
        </authorList>
    </citation>
    <scope>NUCLEOTIDE SEQUENCE [LARGE SCALE GENOMIC DNA]</scope>
    <source>
        <strain evidence="3 4">ATCC BAA-909</strain>
    </source>
</reference>
<evidence type="ECO:0000256" key="2">
    <source>
        <dbReference type="HAMAP-Rule" id="MF_00489"/>
    </source>
</evidence>
<gene>
    <name evidence="3" type="ORF">SAMN02745152_00457</name>
</gene>
<dbReference type="InterPro" id="IPR003791">
    <property type="entry name" value="UPF0178"/>
</dbReference>
<dbReference type="Pfam" id="PF02639">
    <property type="entry name" value="DUF188"/>
    <property type="match status" value="1"/>
</dbReference>
<dbReference type="AlphaFoldDB" id="A0A1T4LAR5"/>
<dbReference type="HAMAP" id="MF_00489">
    <property type="entry name" value="UPF0178"/>
    <property type="match status" value="1"/>
</dbReference>
<dbReference type="EMBL" id="FUXC01000002">
    <property type="protein sequence ID" value="SJZ51839.1"/>
    <property type="molecule type" value="Genomic_DNA"/>
</dbReference>
<name>A0A1T4LAR5_9SPIR</name>
<comment type="similarity">
    <text evidence="1 2">Belongs to the UPF0178 family.</text>
</comment>
<sequence length="161" mass="18568">MYSFFIWIDADSCPLPVKNYVIDMAKAKNLNVSFVANHEISHPKNNPLFKMIICEKKEGAADNFIFENAEKNDIVITRDIPFAGRLVEKGIFVMNDRGTVFTKDNIHERLSERNFNLNLAQLGLSEKNASRYGNRELKKFADCFERKTSQLIVNENFSKKN</sequence>
<dbReference type="STRING" id="225004.SAMN02745152_00457"/>
<proteinExistence type="inferred from homology"/>
<organism evidence="3 4">
    <name type="scientific">Treponema berlinense</name>
    <dbReference type="NCBI Taxonomy" id="225004"/>
    <lineage>
        <taxon>Bacteria</taxon>
        <taxon>Pseudomonadati</taxon>
        <taxon>Spirochaetota</taxon>
        <taxon>Spirochaetia</taxon>
        <taxon>Spirochaetales</taxon>
        <taxon>Treponemataceae</taxon>
        <taxon>Treponema</taxon>
    </lineage>
</organism>